<keyword evidence="1" id="KW-0378">Hydrolase</keyword>
<dbReference type="InterPro" id="IPR036412">
    <property type="entry name" value="HAD-like_sf"/>
</dbReference>
<dbReference type="InterPro" id="IPR006439">
    <property type="entry name" value="HAD-SF_hydro_IA"/>
</dbReference>
<dbReference type="SFLD" id="SFLDG01129">
    <property type="entry name" value="C1.5:_HAD__Beta-PGM__Phosphata"/>
    <property type="match status" value="1"/>
</dbReference>
<dbReference type="PANTHER" id="PTHR43434:SF24">
    <property type="entry name" value="HYDROLASE-RELATED"/>
    <property type="match status" value="1"/>
</dbReference>
<dbReference type="InterPro" id="IPR023214">
    <property type="entry name" value="HAD_sf"/>
</dbReference>
<dbReference type="GO" id="GO:0006281">
    <property type="term" value="P:DNA repair"/>
    <property type="evidence" value="ECO:0007669"/>
    <property type="project" value="TreeGrafter"/>
</dbReference>
<keyword evidence="2" id="KW-1185">Reference proteome</keyword>
<dbReference type="InterPro" id="IPR050155">
    <property type="entry name" value="HAD-like_hydrolase_sf"/>
</dbReference>
<dbReference type="EMBL" id="QOHR01000023">
    <property type="protein sequence ID" value="REC54951.1"/>
    <property type="molecule type" value="Genomic_DNA"/>
</dbReference>
<dbReference type="GO" id="GO:0005829">
    <property type="term" value="C:cytosol"/>
    <property type="evidence" value="ECO:0007669"/>
    <property type="project" value="TreeGrafter"/>
</dbReference>
<dbReference type="GO" id="GO:0008967">
    <property type="term" value="F:phosphoglycolate phosphatase activity"/>
    <property type="evidence" value="ECO:0007669"/>
    <property type="project" value="TreeGrafter"/>
</dbReference>
<evidence type="ECO:0000313" key="2">
    <source>
        <dbReference type="Proteomes" id="UP000257131"/>
    </source>
</evidence>
<dbReference type="Gene3D" id="3.40.50.1000">
    <property type="entry name" value="HAD superfamily/HAD-like"/>
    <property type="match status" value="1"/>
</dbReference>
<comment type="caution">
    <text evidence="1">The sequence shown here is derived from an EMBL/GenBank/DDBJ whole genome shotgun (WGS) entry which is preliminary data.</text>
</comment>
<organism evidence="1 2">
    <name type="scientific">Rhodosalinus sediminis</name>
    <dbReference type="NCBI Taxonomy" id="1940533"/>
    <lineage>
        <taxon>Bacteria</taxon>
        <taxon>Pseudomonadati</taxon>
        <taxon>Pseudomonadota</taxon>
        <taxon>Alphaproteobacteria</taxon>
        <taxon>Rhodobacterales</taxon>
        <taxon>Paracoccaceae</taxon>
        <taxon>Rhodosalinus</taxon>
    </lineage>
</organism>
<dbReference type="NCBIfam" id="TIGR01509">
    <property type="entry name" value="HAD-SF-IA-v3"/>
    <property type="match status" value="1"/>
</dbReference>
<accession>A0A3D9BNM5</accession>
<dbReference type="SFLD" id="SFLDG01135">
    <property type="entry name" value="C1.5.6:_HAD__Beta-PGM__Phospha"/>
    <property type="match status" value="1"/>
</dbReference>
<reference evidence="1 2" key="1">
    <citation type="journal article" date="2017" name="Int. J. Syst. Evol. Microbiol.">
        <title>Rhodosalinus sediminis gen. nov., sp. nov., isolated from marine saltern.</title>
        <authorList>
            <person name="Guo L.Y."/>
            <person name="Ling S.K."/>
            <person name="Li C.M."/>
            <person name="Chen G.J."/>
            <person name="Du Z.J."/>
        </authorList>
    </citation>
    <scope>NUCLEOTIDE SEQUENCE [LARGE SCALE GENOMIC DNA]</scope>
    <source>
        <strain evidence="1 2">WDN1C137</strain>
    </source>
</reference>
<dbReference type="OrthoDB" id="9793014at2"/>
<dbReference type="RefSeq" id="WP_115981412.1">
    <property type="nucleotide sequence ID" value="NZ_QOHR01000023.1"/>
</dbReference>
<proteinExistence type="predicted"/>
<evidence type="ECO:0000313" key="1">
    <source>
        <dbReference type="EMBL" id="REC54951.1"/>
    </source>
</evidence>
<dbReference type="NCBIfam" id="TIGR01549">
    <property type="entry name" value="HAD-SF-IA-v1"/>
    <property type="match status" value="1"/>
</dbReference>
<dbReference type="PANTHER" id="PTHR43434">
    <property type="entry name" value="PHOSPHOGLYCOLATE PHOSPHATASE"/>
    <property type="match status" value="1"/>
</dbReference>
<name>A0A3D9BNM5_9RHOB</name>
<dbReference type="InterPro" id="IPR023198">
    <property type="entry name" value="PGP-like_dom2"/>
</dbReference>
<dbReference type="Proteomes" id="UP000257131">
    <property type="component" value="Unassembled WGS sequence"/>
</dbReference>
<dbReference type="AlphaFoldDB" id="A0A3D9BNM5"/>
<dbReference type="Gene3D" id="1.10.150.240">
    <property type="entry name" value="Putative phosphatase, domain 2"/>
    <property type="match status" value="1"/>
</dbReference>
<dbReference type="SUPFAM" id="SSF56784">
    <property type="entry name" value="HAD-like"/>
    <property type="match status" value="1"/>
</dbReference>
<dbReference type="InterPro" id="IPR041492">
    <property type="entry name" value="HAD_2"/>
</dbReference>
<dbReference type="SFLD" id="SFLDS00003">
    <property type="entry name" value="Haloacid_Dehalogenase"/>
    <property type="match status" value="1"/>
</dbReference>
<dbReference type="Pfam" id="PF13419">
    <property type="entry name" value="HAD_2"/>
    <property type="match status" value="1"/>
</dbReference>
<protein>
    <submittedName>
        <fullName evidence="1">HAD family hydrolase</fullName>
    </submittedName>
</protein>
<gene>
    <name evidence="1" type="ORF">DRV84_13005</name>
</gene>
<sequence length="225" mass="23528">MSDLRLVVFDVDGTLVDSQGDILGAMAAAFGGLGLSVPGRAAVLDVVGLSLDHAMARLAPEADAAAQAELVRRYRAAFADLRTRRGAAESAPLYPGAREALERLAAAPEVLLGLATGKSRRGLDAVLSAHGIGHHFVTQQVADHHPSKPHPAMLRAALDETGVAPERAIMVGDTRYDIEMARAAGVRSVGVRWGYQPETALGGADAQAARFAELPGLIDALWEVA</sequence>